<evidence type="ECO:0000313" key="3">
    <source>
        <dbReference type="Proteomes" id="UP000076512"/>
    </source>
</evidence>
<evidence type="ECO:0000259" key="1">
    <source>
        <dbReference type="PROSITE" id="PS51674"/>
    </source>
</evidence>
<accession>A0A164K797</accession>
<reference evidence="2 3" key="1">
    <citation type="submission" date="2016-04" db="EMBL/GenBank/DDBJ databases">
        <authorList>
            <person name="Evans L.H."/>
            <person name="Alamgir A."/>
            <person name="Owens N."/>
            <person name="Weber N.D."/>
            <person name="Virtaneva K."/>
            <person name="Barbian K."/>
            <person name="Babar A."/>
            <person name="Rosenke K."/>
        </authorList>
    </citation>
    <scope>NUCLEOTIDE SEQUENCE [LARGE SCALE GENOMIC DNA]</scope>
    <source>
        <strain evidence="2 3">IFM 0406</strain>
    </source>
</reference>
<comment type="caution">
    <text evidence="2">The sequence shown here is derived from an EMBL/GenBank/DDBJ whole genome shotgun (WGS) entry which is preliminary data.</text>
</comment>
<organism evidence="2 3">
    <name type="scientific">Nocardia terpenica</name>
    <dbReference type="NCBI Taxonomy" id="455432"/>
    <lineage>
        <taxon>Bacteria</taxon>
        <taxon>Bacillati</taxon>
        <taxon>Actinomycetota</taxon>
        <taxon>Actinomycetes</taxon>
        <taxon>Mycobacteriales</taxon>
        <taxon>Nocardiaceae</taxon>
        <taxon>Nocardia</taxon>
    </lineage>
</organism>
<name>A0A164K797_9NOCA</name>
<dbReference type="PROSITE" id="PS51674">
    <property type="entry name" value="4FE4S_WBL"/>
    <property type="match status" value="1"/>
</dbReference>
<proteinExistence type="predicted"/>
<evidence type="ECO:0000313" key="2">
    <source>
        <dbReference type="EMBL" id="KZM71109.1"/>
    </source>
</evidence>
<protein>
    <recommendedName>
        <fullName evidence="1">4Fe-4S Wbl-type domain-containing protein</fullName>
    </recommendedName>
</protein>
<gene>
    <name evidence="2" type="ORF">AWN90_42110</name>
</gene>
<sequence>MLACTGCKVARECATYALTFEPRGMVWAGVPVPEMPGTDYYKRALRRLERIADGDLKPW</sequence>
<dbReference type="InterPro" id="IPR034768">
    <property type="entry name" value="4FE4S_WBL"/>
</dbReference>
<dbReference type="Proteomes" id="UP000076512">
    <property type="component" value="Unassembled WGS sequence"/>
</dbReference>
<dbReference type="AlphaFoldDB" id="A0A164K797"/>
<keyword evidence="3" id="KW-1185">Reference proteome</keyword>
<dbReference type="EMBL" id="LWGR01000013">
    <property type="protein sequence ID" value="KZM71109.1"/>
    <property type="molecule type" value="Genomic_DNA"/>
</dbReference>
<feature type="domain" description="4Fe-4S Wbl-type" evidence="1">
    <location>
        <begin position="1"/>
        <end position="37"/>
    </location>
</feature>